<proteinExistence type="predicted"/>
<dbReference type="RefSeq" id="WP_045439369.1">
    <property type="nucleotide sequence ID" value="NZ_AP028458.1"/>
</dbReference>
<dbReference type="AlphaFoldDB" id="A0A0B8NCN9"/>
<name>A0A0B8NCN9_9NOCA</name>
<evidence type="ECO:0000313" key="2">
    <source>
        <dbReference type="EMBL" id="APB00845.1"/>
    </source>
</evidence>
<feature type="region of interest" description="Disordered" evidence="1">
    <location>
        <begin position="1"/>
        <end position="32"/>
    </location>
</feature>
<organism evidence="3 4">
    <name type="scientific">Nocardia seriolae</name>
    <dbReference type="NCBI Taxonomy" id="37332"/>
    <lineage>
        <taxon>Bacteria</taxon>
        <taxon>Bacillati</taxon>
        <taxon>Actinomycetota</taxon>
        <taxon>Actinomycetes</taxon>
        <taxon>Mycobacteriales</taxon>
        <taxon>Nocardiaceae</taxon>
        <taxon>Nocardia</taxon>
    </lineage>
</organism>
<dbReference type="EMBL" id="BBYQ01000139">
    <property type="protein sequence ID" value="GAP32041.1"/>
    <property type="molecule type" value="Genomic_DNA"/>
</dbReference>
<dbReference type="Pfam" id="PF11175">
    <property type="entry name" value="DUF2961"/>
    <property type="match status" value="1"/>
</dbReference>
<protein>
    <submittedName>
        <fullName evidence="3">Uncharacterized protein</fullName>
    </submittedName>
</protein>
<dbReference type="OrthoDB" id="2518538at2"/>
<reference evidence="3 4" key="2">
    <citation type="journal article" date="2016" name="Genome Announc.">
        <title>Draft Genome Sequence of Erythromycin- and Oxytetracycline-Sensitive Nocardia seriolae Strain U-1 (NBRC 110359).</title>
        <authorList>
            <person name="Imajoh M."/>
            <person name="Sukeda M."/>
            <person name="Shimizu M."/>
            <person name="Yamane J."/>
            <person name="Ohnishi K."/>
            <person name="Oshima S."/>
        </authorList>
    </citation>
    <scope>NUCLEOTIDE SEQUENCE [LARGE SCALE GENOMIC DNA]</scope>
    <source>
        <strain evidence="3 4">U-1</strain>
    </source>
</reference>
<sequence>MVHEIWQLDGRRTRSVSAENPTGEPGGGGRAISGTGAFAAAGLGRGWKVSPSIDLGPGETATLADVSGPGVIRHLWLTTDRSLLRDFTLQMYWDDAPQPAVAVPLGDFFCNGWDELALINSAMVVVAPAGGLNSYWPMPFHSRAVITLHNGAPRAAPVYYQITYLEEELPGAAGYLHARWRCSDPLGTPAEHPIVEIEGGPGRYAGTYLAVRPRATGWWGEGELKFYLDDDTEFPTVCGTGTEDYFGGAWNFDLDGAYRPYCAPYLGMAQVLPPHRIYEPDQRFGMYRFHIPDPICFEHGLRATVQALGWREDGHYLPLERAHVASTAFWYQARP</sequence>
<reference evidence="2 5" key="3">
    <citation type="submission" date="2016-10" db="EMBL/GenBank/DDBJ databases">
        <title>Genome sequence of Nocardia seriolae strain EM150506, isolated from Anguila japonica.</title>
        <authorList>
            <person name="Han H.-J."/>
        </authorList>
    </citation>
    <scope>NUCLEOTIDE SEQUENCE [LARGE SCALE GENOMIC DNA]</scope>
    <source>
        <strain evidence="2 5">EM150506</strain>
    </source>
</reference>
<dbReference type="Gene3D" id="2.60.120.1390">
    <property type="match status" value="1"/>
</dbReference>
<accession>A0A0B8NCN9</accession>
<evidence type="ECO:0000313" key="3">
    <source>
        <dbReference type="EMBL" id="GAP32041.1"/>
    </source>
</evidence>
<dbReference type="InterPro" id="IPR021345">
    <property type="entry name" value="DUF2961"/>
</dbReference>
<reference evidence="4" key="1">
    <citation type="submission" date="2015-07" db="EMBL/GenBank/DDBJ databases">
        <title>Nocardia seriolae U-1 whole genome shotgun sequence.</title>
        <authorList>
            <person name="Imajoh M."/>
            <person name="Fukumoto Y."/>
            <person name="Sukeda M."/>
            <person name="Yamane J."/>
            <person name="Yamasaki K."/>
            <person name="Shimizu M."/>
            <person name="Ohnishi K."/>
            <person name="Oshima S."/>
        </authorList>
    </citation>
    <scope>NUCLEOTIDE SEQUENCE [LARGE SCALE GENOMIC DNA]</scope>
    <source>
        <strain evidence="4">U-1</strain>
    </source>
</reference>
<keyword evidence="4" id="KW-1185">Reference proteome</keyword>
<dbReference type="KEGG" id="nsr:NS506_06814"/>
<gene>
    <name evidence="2" type="ORF">NS506_06814</name>
    <name evidence="3" type="ORF">NSK11_contig00139-0001</name>
</gene>
<dbReference type="Proteomes" id="UP000180166">
    <property type="component" value="Chromosome"/>
</dbReference>
<evidence type="ECO:0000313" key="5">
    <source>
        <dbReference type="Proteomes" id="UP000180166"/>
    </source>
</evidence>
<evidence type="ECO:0000256" key="1">
    <source>
        <dbReference type="SAM" id="MobiDB-lite"/>
    </source>
</evidence>
<evidence type="ECO:0000313" key="4">
    <source>
        <dbReference type="Proteomes" id="UP000037179"/>
    </source>
</evidence>
<dbReference type="Proteomes" id="UP000037179">
    <property type="component" value="Unassembled WGS sequence"/>
</dbReference>
<dbReference type="EMBL" id="CP017839">
    <property type="protein sequence ID" value="APB00845.1"/>
    <property type="molecule type" value="Genomic_DNA"/>
</dbReference>